<dbReference type="SMART" id="SM00344">
    <property type="entry name" value="HTH_ASNC"/>
    <property type="match status" value="1"/>
</dbReference>
<evidence type="ECO:0000313" key="6">
    <source>
        <dbReference type="EMBL" id="MBB3702235.1"/>
    </source>
</evidence>
<dbReference type="InterPro" id="IPR036390">
    <property type="entry name" value="WH_DNA-bd_sf"/>
</dbReference>
<feature type="domain" description="HTH asnC-type" evidence="5">
    <location>
        <begin position="4"/>
        <end position="65"/>
    </location>
</feature>
<dbReference type="Gene3D" id="3.30.70.920">
    <property type="match status" value="1"/>
</dbReference>
<gene>
    <name evidence="6" type="ORF">FHS60_000688</name>
</gene>
<evidence type="ECO:0000256" key="1">
    <source>
        <dbReference type="ARBA" id="ARBA00023015"/>
    </source>
</evidence>
<dbReference type="SUPFAM" id="SSF46785">
    <property type="entry name" value="Winged helix' DNA-binding domain"/>
    <property type="match status" value="1"/>
</dbReference>
<dbReference type="PANTHER" id="PTHR30154:SF34">
    <property type="entry name" value="TRANSCRIPTIONAL REGULATOR AZLB"/>
    <property type="match status" value="1"/>
</dbReference>
<evidence type="ECO:0000256" key="4">
    <source>
        <dbReference type="SAM" id="MobiDB-lite"/>
    </source>
</evidence>
<dbReference type="EMBL" id="JACICA010000002">
    <property type="protein sequence ID" value="MBB3702235.1"/>
    <property type="molecule type" value="Genomic_DNA"/>
</dbReference>
<dbReference type="GO" id="GO:0043565">
    <property type="term" value="F:sequence-specific DNA binding"/>
    <property type="evidence" value="ECO:0007669"/>
    <property type="project" value="InterPro"/>
</dbReference>
<name>A0A7W5Y154_9BACT</name>
<dbReference type="Proteomes" id="UP000541425">
    <property type="component" value="Unassembled WGS sequence"/>
</dbReference>
<accession>A0A7W5Y154</accession>
<dbReference type="PRINTS" id="PR00033">
    <property type="entry name" value="HTHASNC"/>
</dbReference>
<dbReference type="InterPro" id="IPR011008">
    <property type="entry name" value="Dimeric_a/b-barrel"/>
</dbReference>
<organism evidence="6 7">
    <name type="scientific">Alloprevotella rava</name>
    <dbReference type="NCBI Taxonomy" id="671218"/>
    <lineage>
        <taxon>Bacteria</taxon>
        <taxon>Pseudomonadati</taxon>
        <taxon>Bacteroidota</taxon>
        <taxon>Bacteroidia</taxon>
        <taxon>Bacteroidales</taxon>
        <taxon>Prevotellaceae</taxon>
        <taxon>Alloprevotella</taxon>
    </lineage>
</organism>
<dbReference type="PROSITE" id="PS50956">
    <property type="entry name" value="HTH_ASNC_2"/>
    <property type="match status" value="1"/>
</dbReference>
<proteinExistence type="predicted"/>
<dbReference type="InterPro" id="IPR019888">
    <property type="entry name" value="Tscrpt_reg_AsnC-like"/>
</dbReference>
<evidence type="ECO:0000256" key="3">
    <source>
        <dbReference type="ARBA" id="ARBA00023163"/>
    </source>
</evidence>
<comment type="caution">
    <text evidence="6">The sequence shown here is derived from an EMBL/GenBank/DDBJ whole genome shotgun (WGS) entry which is preliminary data.</text>
</comment>
<evidence type="ECO:0000313" key="7">
    <source>
        <dbReference type="Proteomes" id="UP000541425"/>
    </source>
</evidence>
<dbReference type="InterPro" id="IPR019887">
    <property type="entry name" value="Tscrpt_reg_AsnC/Lrp_C"/>
</dbReference>
<feature type="region of interest" description="Disordered" evidence="4">
    <location>
        <begin position="157"/>
        <end position="179"/>
    </location>
</feature>
<dbReference type="Pfam" id="PF01037">
    <property type="entry name" value="AsnC_trans_reg"/>
    <property type="match status" value="1"/>
</dbReference>
<evidence type="ECO:0000259" key="5">
    <source>
        <dbReference type="PROSITE" id="PS50956"/>
    </source>
</evidence>
<dbReference type="GO" id="GO:0005829">
    <property type="term" value="C:cytosol"/>
    <property type="evidence" value="ECO:0007669"/>
    <property type="project" value="TreeGrafter"/>
</dbReference>
<dbReference type="GO" id="GO:0043200">
    <property type="term" value="P:response to amino acid"/>
    <property type="evidence" value="ECO:0007669"/>
    <property type="project" value="TreeGrafter"/>
</dbReference>
<keyword evidence="1" id="KW-0805">Transcription regulation</keyword>
<dbReference type="Gene3D" id="1.10.10.10">
    <property type="entry name" value="Winged helix-like DNA-binding domain superfamily/Winged helix DNA-binding domain"/>
    <property type="match status" value="1"/>
</dbReference>
<dbReference type="RefSeq" id="WP_183694902.1">
    <property type="nucleotide sequence ID" value="NZ_JACICA010000002.1"/>
</dbReference>
<dbReference type="AlphaFoldDB" id="A0A7W5Y154"/>
<keyword evidence="3" id="KW-0804">Transcription</keyword>
<sequence>MEKIDNLDLHILGVITENARVPFKDVAAVCGVSRAAIHQRVQRLIEAGIIVGSGYNVNPKAIGYSTCTYVGIRLERGSMYRDVATKLDKIPEIVECHFTTGNYTMLVKLYSHDNEHLMELLNHKIQEIPGVISTETLISLEQTISREIPIPTINIVDKKPRKPRTPRKKVDVADTEDID</sequence>
<dbReference type="InterPro" id="IPR000485">
    <property type="entry name" value="AsnC-type_HTH_dom"/>
</dbReference>
<dbReference type="InterPro" id="IPR036388">
    <property type="entry name" value="WH-like_DNA-bd_sf"/>
</dbReference>
<dbReference type="PANTHER" id="PTHR30154">
    <property type="entry name" value="LEUCINE-RESPONSIVE REGULATORY PROTEIN"/>
    <property type="match status" value="1"/>
</dbReference>
<dbReference type="SUPFAM" id="SSF54909">
    <property type="entry name" value="Dimeric alpha+beta barrel"/>
    <property type="match status" value="1"/>
</dbReference>
<protein>
    <submittedName>
        <fullName evidence="6">Lrp/AsnC family transcriptional regulator for asnA, asnC and gidA</fullName>
    </submittedName>
</protein>
<evidence type="ECO:0000256" key="2">
    <source>
        <dbReference type="ARBA" id="ARBA00023125"/>
    </source>
</evidence>
<dbReference type="Pfam" id="PF13412">
    <property type="entry name" value="HTH_24"/>
    <property type="match status" value="1"/>
</dbReference>
<reference evidence="6 7" key="1">
    <citation type="submission" date="2020-08" db="EMBL/GenBank/DDBJ databases">
        <title>Genomic Encyclopedia of Type Strains, Phase IV (KMG-IV): sequencing the most valuable type-strain genomes for metagenomic binning, comparative biology and taxonomic classification.</title>
        <authorList>
            <person name="Goeker M."/>
        </authorList>
    </citation>
    <scope>NUCLEOTIDE SEQUENCE [LARGE SCALE GENOMIC DNA]</scope>
    <source>
        <strain evidence="6 7">DSM 22548</strain>
    </source>
</reference>
<keyword evidence="2" id="KW-0238">DNA-binding</keyword>